<feature type="transmembrane region" description="Helical" evidence="9">
    <location>
        <begin position="211"/>
        <end position="235"/>
    </location>
</feature>
<evidence type="ECO:0000256" key="7">
    <source>
        <dbReference type="ARBA" id="ARBA00022989"/>
    </source>
</evidence>
<evidence type="ECO:0000256" key="4">
    <source>
        <dbReference type="ARBA" id="ARBA00022692"/>
    </source>
</evidence>
<name>A0A1Y1S692_9MICR</name>
<evidence type="ECO:0000313" key="11">
    <source>
        <dbReference type="Proteomes" id="UP000192639"/>
    </source>
</evidence>
<protein>
    <recommendedName>
        <fullName evidence="9">ADP,ATP carrier protein</fullName>
    </recommendedName>
</protein>
<dbReference type="GO" id="GO:0016020">
    <property type="term" value="C:membrane"/>
    <property type="evidence" value="ECO:0007669"/>
    <property type="project" value="UniProtKB-SubCell"/>
</dbReference>
<evidence type="ECO:0000256" key="3">
    <source>
        <dbReference type="ARBA" id="ARBA00022448"/>
    </source>
</evidence>
<dbReference type="GO" id="GO:0005524">
    <property type="term" value="F:ATP binding"/>
    <property type="evidence" value="ECO:0007669"/>
    <property type="project" value="UniProtKB-KW"/>
</dbReference>
<feature type="transmembrane region" description="Helical" evidence="9">
    <location>
        <begin position="89"/>
        <end position="108"/>
    </location>
</feature>
<dbReference type="OrthoDB" id="2190844at2759"/>
<reference evidence="10 11" key="1">
    <citation type="journal article" date="2017" name="Environ. Microbiol.">
        <title>Decay of the glycolytic pathway and adaptation to intranuclear parasitism within Enterocytozoonidae microsporidia.</title>
        <authorList>
            <person name="Wiredu Boakye D."/>
            <person name="Jaroenlak P."/>
            <person name="Prachumwat A."/>
            <person name="Williams T.A."/>
            <person name="Bateman K.S."/>
            <person name="Itsathitphaisarn O."/>
            <person name="Sritunyalucksana K."/>
            <person name="Paszkiewicz K.H."/>
            <person name="Moore K.A."/>
            <person name="Stentiford G.D."/>
            <person name="Williams B.A."/>
        </authorList>
    </citation>
    <scope>NUCLEOTIDE SEQUENCE [LARGE SCALE GENOMIC DNA]</scope>
    <source>
        <strain evidence="10 11">GB1</strain>
    </source>
</reference>
<feature type="transmembrane region" description="Helical" evidence="9">
    <location>
        <begin position="310"/>
        <end position="336"/>
    </location>
</feature>
<keyword evidence="11" id="KW-1185">Reference proteome</keyword>
<dbReference type="VEuPathDB" id="MicrosporidiaDB:ECANGB1_1343"/>
<comment type="similarity">
    <text evidence="2 9">Belongs to the ADP/ATP translocase tlc family.</text>
</comment>
<organism evidence="10 11">
    <name type="scientific">Enterospora canceri</name>
    <dbReference type="NCBI Taxonomy" id="1081671"/>
    <lineage>
        <taxon>Eukaryota</taxon>
        <taxon>Fungi</taxon>
        <taxon>Fungi incertae sedis</taxon>
        <taxon>Microsporidia</taxon>
        <taxon>Enterocytozoonidae</taxon>
        <taxon>Enterospora</taxon>
    </lineage>
</organism>
<evidence type="ECO:0000256" key="8">
    <source>
        <dbReference type="ARBA" id="ARBA00023136"/>
    </source>
</evidence>
<dbReference type="GO" id="GO:0005471">
    <property type="term" value="F:ATP:ADP antiporter activity"/>
    <property type="evidence" value="ECO:0007669"/>
    <property type="project" value="InterPro"/>
</dbReference>
<dbReference type="InterPro" id="IPR004667">
    <property type="entry name" value="ADP_ATP_car_bac_type"/>
</dbReference>
<keyword evidence="5 9" id="KW-0547">Nucleotide-binding</keyword>
<keyword evidence="3 9" id="KW-0813">Transport</keyword>
<feature type="transmembrane region" description="Helical" evidence="9">
    <location>
        <begin position="120"/>
        <end position="137"/>
    </location>
</feature>
<keyword evidence="4 9" id="KW-0812">Transmembrane</keyword>
<dbReference type="Pfam" id="PF03219">
    <property type="entry name" value="TLC"/>
    <property type="match status" value="2"/>
</dbReference>
<dbReference type="PANTHER" id="PTHR31187:SF1">
    <property type="entry name" value="ADP,ATP CARRIER PROTEIN 1"/>
    <property type="match status" value="1"/>
</dbReference>
<comment type="caution">
    <text evidence="10">The sequence shown here is derived from an EMBL/GenBank/DDBJ whole genome shotgun (WGS) entry which is preliminary data.</text>
</comment>
<dbReference type="InterPro" id="IPR036259">
    <property type="entry name" value="MFS_trans_sf"/>
</dbReference>
<feature type="transmembrane region" description="Helical" evidence="9">
    <location>
        <begin position="52"/>
        <end position="69"/>
    </location>
</feature>
<feature type="transmembrane region" description="Helical" evidence="9">
    <location>
        <begin position="373"/>
        <end position="391"/>
    </location>
</feature>
<evidence type="ECO:0000256" key="2">
    <source>
        <dbReference type="ARBA" id="ARBA00007127"/>
    </source>
</evidence>
<feature type="transmembrane region" description="Helical" evidence="9">
    <location>
        <begin position="177"/>
        <end position="199"/>
    </location>
</feature>
<dbReference type="PANTHER" id="PTHR31187">
    <property type="match status" value="1"/>
</dbReference>
<evidence type="ECO:0000256" key="6">
    <source>
        <dbReference type="ARBA" id="ARBA00022840"/>
    </source>
</evidence>
<dbReference type="Proteomes" id="UP000192639">
    <property type="component" value="Unassembled WGS sequence"/>
</dbReference>
<feature type="transmembrane region" description="Helical" evidence="9">
    <location>
        <begin position="398"/>
        <end position="418"/>
    </location>
</feature>
<evidence type="ECO:0000256" key="9">
    <source>
        <dbReference type="RuleBase" id="RU363121"/>
    </source>
</evidence>
<keyword evidence="7 9" id="KW-1133">Transmembrane helix</keyword>
<evidence type="ECO:0000256" key="5">
    <source>
        <dbReference type="ARBA" id="ARBA00022741"/>
    </source>
</evidence>
<comment type="subcellular location">
    <subcellularLocation>
        <location evidence="1 9">Membrane</location>
        <topology evidence="1 9">Multi-pass membrane protein</topology>
    </subcellularLocation>
</comment>
<keyword evidence="6 9" id="KW-0067">ATP-binding</keyword>
<dbReference type="EMBL" id="LWDP01000038">
    <property type="protein sequence ID" value="ORD93942.1"/>
    <property type="molecule type" value="Genomic_DNA"/>
</dbReference>
<evidence type="ECO:0000256" key="1">
    <source>
        <dbReference type="ARBA" id="ARBA00004141"/>
    </source>
</evidence>
<dbReference type="SUPFAM" id="SSF103473">
    <property type="entry name" value="MFS general substrate transporter"/>
    <property type="match status" value="1"/>
</dbReference>
<accession>A0A1Y1S692</accession>
<feature type="transmembrane region" description="Helical" evidence="9">
    <location>
        <begin position="247"/>
        <end position="267"/>
    </location>
</feature>
<sequence>MIETINEQPQTTDNPANYDLPTEQEYEEEINKLEKTFIGSIFPISKKEAPRVLMAAAMYFFVSLVYSFLRQFKDNVIYDILTPAAGNYLKILVFFVSFFVINTISSTFNKRGINKGAEVYILFMALSLVGFSILVFVKDFLCPIGWAEEVLLSQKYTIRKLGTFKAILPLFNHFVMVLYYVLSEALGSALMSFVCMTYFGSNLTPFQMDRYIRIVYIGANLSLLCTGFLVSAISKWAEKTIRTRFKFAYYGFAFDGLACLLFLIYGMKKLLDKEFAKELYQGASKKVTKKKGKAKISMGDSIRMVFQSRLLFNMVVMSLGYNFTTACASSMASYVYTAYAEYLIQNPSANNTPGFVPTKAYIGMQYKSFETTYVSLLVIFLMLTPMFMGLFRKFGVFLFALVTLLCCLIPTIISAFFATMNYPFTRYNAKVMFGLGMNVSEPKFQMEALMAALGNVAIKIGKYAFYDVVKEGVSVRIDPANRAVYKGIFDGVAAKGGKMLGSFYIILAQQIFGVNDARWFSPLTVIVMCLISVLWLFAILSLHPNYKKASQTKCFLDDTVAKKTKKIQ</sequence>
<evidence type="ECO:0000313" key="10">
    <source>
        <dbReference type="EMBL" id="ORD93942.1"/>
    </source>
</evidence>
<gene>
    <name evidence="10" type="primary">NTT2</name>
    <name evidence="10" type="ORF">ECANGB1_1343</name>
</gene>
<keyword evidence="8 9" id="KW-0472">Membrane</keyword>
<proteinExistence type="inferred from homology"/>
<dbReference type="AlphaFoldDB" id="A0A1Y1S692"/>
<feature type="transmembrane region" description="Helical" evidence="9">
    <location>
        <begin position="519"/>
        <end position="542"/>
    </location>
</feature>